<dbReference type="PANTHER" id="PTHR13794">
    <property type="entry name" value="ENOLASE SUPERFAMILY, MANDELATE RACEMASE"/>
    <property type="match status" value="1"/>
</dbReference>
<dbReference type="GO" id="GO:0016052">
    <property type="term" value="P:carbohydrate catabolic process"/>
    <property type="evidence" value="ECO:0007669"/>
    <property type="project" value="TreeGrafter"/>
</dbReference>
<protein>
    <submittedName>
        <fullName evidence="4">2-oxo-3-deoxygalactonate 6-phosphate aldolase</fullName>
    </submittedName>
</protein>
<dbReference type="InterPro" id="IPR036849">
    <property type="entry name" value="Enolase-like_C_sf"/>
</dbReference>
<dbReference type="SUPFAM" id="SSF51604">
    <property type="entry name" value="Enolase C-terminal domain-like"/>
    <property type="match status" value="1"/>
</dbReference>
<dbReference type="Proteomes" id="UP000275368">
    <property type="component" value="Chromosome"/>
</dbReference>
<dbReference type="InterPro" id="IPR029065">
    <property type="entry name" value="Enolase_C-like"/>
</dbReference>
<evidence type="ECO:0000256" key="1">
    <source>
        <dbReference type="ARBA" id="ARBA00001946"/>
    </source>
</evidence>
<name>A0A3G9J9R7_9BACL</name>
<organism evidence="4 5">
    <name type="scientific">Paenibacillus baekrokdamisoli</name>
    <dbReference type="NCBI Taxonomy" id="1712516"/>
    <lineage>
        <taxon>Bacteria</taxon>
        <taxon>Bacillati</taxon>
        <taxon>Bacillota</taxon>
        <taxon>Bacilli</taxon>
        <taxon>Bacillales</taxon>
        <taxon>Paenibacillaceae</taxon>
        <taxon>Paenibacillus</taxon>
    </lineage>
</organism>
<dbReference type="PANTHER" id="PTHR13794:SF58">
    <property type="entry name" value="MITOCHONDRIAL ENOLASE SUPERFAMILY MEMBER 1"/>
    <property type="match status" value="1"/>
</dbReference>
<dbReference type="SMART" id="SM00922">
    <property type="entry name" value="MR_MLE"/>
    <property type="match status" value="1"/>
</dbReference>
<proteinExistence type="predicted"/>
<dbReference type="CDD" id="cd03316">
    <property type="entry name" value="MR_like"/>
    <property type="match status" value="1"/>
</dbReference>
<keyword evidence="5" id="KW-1185">Reference proteome</keyword>
<dbReference type="InterPro" id="IPR013341">
    <property type="entry name" value="Mandelate_racemase_N_dom"/>
</dbReference>
<dbReference type="RefSeq" id="WP_125655798.1">
    <property type="nucleotide sequence ID" value="NZ_AP019308.1"/>
</dbReference>
<dbReference type="EMBL" id="AP019308">
    <property type="protein sequence ID" value="BBH20618.1"/>
    <property type="molecule type" value="Genomic_DNA"/>
</dbReference>
<dbReference type="KEGG" id="pbk:Back11_19630"/>
<dbReference type="SFLD" id="SFLDG00179">
    <property type="entry name" value="mandelate_racemase"/>
    <property type="match status" value="1"/>
</dbReference>
<dbReference type="Pfam" id="PF02746">
    <property type="entry name" value="MR_MLE_N"/>
    <property type="match status" value="1"/>
</dbReference>
<dbReference type="InterPro" id="IPR046945">
    <property type="entry name" value="RHMD-like"/>
</dbReference>
<reference evidence="4 5" key="1">
    <citation type="submission" date="2018-11" db="EMBL/GenBank/DDBJ databases">
        <title>Complete genome sequence of Paenibacillus baekrokdamisoli strain KCTC 33723.</title>
        <authorList>
            <person name="Kang S.W."/>
            <person name="Lee K.C."/>
            <person name="Kim K.K."/>
            <person name="Kim J.S."/>
            <person name="Kim D.S."/>
            <person name="Ko S.H."/>
            <person name="Yang S.H."/>
            <person name="Lee J.S."/>
        </authorList>
    </citation>
    <scope>NUCLEOTIDE SEQUENCE [LARGE SCALE GENOMIC DNA]</scope>
    <source>
        <strain evidence="4 5">KCTC 33723</strain>
    </source>
</reference>
<evidence type="ECO:0000256" key="3">
    <source>
        <dbReference type="ARBA" id="ARBA00022842"/>
    </source>
</evidence>
<dbReference type="SFLD" id="SFLDS00001">
    <property type="entry name" value="Enolase"/>
    <property type="match status" value="1"/>
</dbReference>
<evidence type="ECO:0000256" key="2">
    <source>
        <dbReference type="ARBA" id="ARBA00022723"/>
    </source>
</evidence>
<dbReference type="Pfam" id="PF13378">
    <property type="entry name" value="MR_MLE_C"/>
    <property type="match status" value="1"/>
</dbReference>
<dbReference type="InterPro" id="IPR029017">
    <property type="entry name" value="Enolase-like_N"/>
</dbReference>
<dbReference type="InterPro" id="IPR013342">
    <property type="entry name" value="Mandelate_racemase_C"/>
</dbReference>
<dbReference type="Gene3D" id="3.30.390.10">
    <property type="entry name" value="Enolase-like, N-terminal domain"/>
    <property type="match status" value="1"/>
</dbReference>
<dbReference type="SUPFAM" id="SSF54826">
    <property type="entry name" value="Enolase N-terminal domain-like"/>
    <property type="match status" value="1"/>
</dbReference>
<dbReference type="AlphaFoldDB" id="A0A3G9J9R7"/>
<keyword evidence="2" id="KW-0479">Metal-binding</keyword>
<dbReference type="GO" id="GO:0000287">
    <property type="term" value="F:magnesium ion binding"/>
    <property type="evidence" value="ECO:0007669"/>
    <property type="project" value="TreeGrafter"/>
</dbReference>
<dbReference type="GO" id="GO:0016836">
    <property type="term" value="F:hydro-lyase activity"/>
    <property type="evidence" value="ECO:0007669"/>
    <property type="project" value="TreeGrafter"/>
</dbReference>
<evidence type="ECO:0000313" key="4">
    <source>
        <dbReference type="EMBL" id="BBH20618.1"/>
    </source>
</evidence>
<comment type="cofactor">
    <cofactor evidence="1">
        <name>Mg(2+)</name>
        <dbReference type="ChEBI" id="CHEBI:18420"/>
    </cofactor>
</comment>
<gene>
    <name evidence="4" type="ORF">Back11_19630</name>
</gene>
<evidence type="ECO:0000313" key="5">
    <source>
        <dbReference type="Proteomes" id="UP000275368"/>
    </source>
</evidence>
<accession>A0A3G9J9R7</accession>
<dbReference type="OrthoDB" id="9775391at2"/>
<keyword evidence="3" id="KW-0460">Magnesium</keyword>
<sequence length="373" mass="40956">MKITEVEAIHLSIPNIDATQCDGTQDTLIIRIHTDEGIVGVGEVDSSPLVAKAVVDAPASHSIASGLRNLLIGENPIEIERLWDKMYRGTIYFGRTGPALHAISGVDIALWDILGKTMNRPVCEMMGGVFNPKLKAYASALMPDTIVEAARMAEENAKLGYKAMKFGWGPIGKDAKFDEAQIKAIREAVGNDIDVMIDAGLAWDLKGALRMADVYEKYGVYWLEEPVHSNDIAGYRELSDRTRINIAGGEQESGRMAFQRLLDEGHLDIIQPDLARVGGLTEGKKIAYLAYDRHKKVVPHAFKTGVLVAASTHFAAAIPNGFMIEYTTSNSPLSRDLVSREIEFKDGYVTVPTDRPGLGIEIDEEVLKRYRVG</sequence>
<dbReference type="Gene3D" id="3.20.20.120">
    <property type="entry name" value="Enolase-like C-terminal domain"/>
    <property type="match status" value="1"/>
</dbReference>